<dbReference type="SUPFAM" id="SSF53756">
    <property type="entry name" value="UDP-Glycosyltransferase/glycogen phosphorylase"/>
    <property type="match status" value="1"/>
</dbReference>
<gene>
    <name evidence="5" type="ORF">DJ013_03830</name>
</gene>
<dbReference type="Gene3D" id="3.40.50.2000">
    <property type="entry name" value="Glycogen Phosphorylase B"/>
    <property type="match status" value="2"/>
</dbReference>
<proteinExistence type="predicted"/>
<reference evidence="5 6" key="1">
    <citation type="submission" date="2018-05" db="EMBL/GenBank/DDBJ databases">
        <title>Complete genome sequence of Arcticibacterium luteifluviistationis SM1504T, a cytophagaceae bacterium isolated from Arctic surface seawater.</title>
        <authorList>
            <person name="Li Y."/>
            <person name="Qin Q.-L."/>
        </authorList>
    </citation>
    <scope>NUCLEOTIDE SEQUENCE [LARGE SCALE GENOMIC DNA]</scope>
    <source>
        <strain evidence="5 6">SM1504</strain>
    </source>
</reference>
<sequence>MASKPNILFVSHDANRAGAQLFLLNIMKDFKAAGYGVQLLCLLKWGPLLSDFESVCEVKESPKKSKKKSKLLSKIIKIDSKKGFSSFIKETYGSRKIDFIYANTIATACSATQIKDVLQVPLISHIHELQFSLDLYAGKSEKENLLKSSDGIIACSQAVKDNLVEGDSTLASKTTVIHSFVDNESVLELFKNSVPKAIKEEFNLPQDAFLAGACGNAEWRKGLDVFINLVNAIKQNNSNQKIHFVWIGLKPEGKYYEQIMYDVRKMNIADYVTFISPTPKAVEIINALDVFVVSSREDPFPLVMLEAALCQKPILGFKNTGGCSEFVKDEAGILAEYLDVNGMAKNLLYLANNKEIREAKGKSGHNSILTNYSFEHSVEKLKQYLDKF</sequence>
<dbReference type="InterPro" id="IPR028098">
    <property type="entry name" value="Glyco_trans_4-like_N"/>
</dbReference>
<dbReference type="Proteomes" id="UP000249873">
    <property type="component" value="Chromosome"/>
</dbReference>
<evidence type="ECO:0000313" key="5">
    <source>
        <dbReference type="EMBL" id="AWV97345.1"/>
    </source>
</evidence>
<dbReference type="InterPro" id="IPR001296">
    <property type="entry name" value="Glyco_trans_1"/>
</dbReference>
<protein>
    <recommendedName>
        <fullName evidence="7">Glycosyl transferase family 1 domain-containing protein</fullName>
    </recommendedName>
</protein>
<organism evidence="5 6">
    <name type="scientific">Arcticibacterium luteifluviistationis</name>
    <dbReference type="NCBI Taxonomy" id="1784714"/>
    <lineage>
        <taxon>Bacteria</taxon>
        <taxon>Pseudomonadati</taxon>
        <taxon>Bacteroidota</taxon>
        <taxon>Cytophagia</taxon>
        <taxon>Cytophagales</taxon>
        <taxon>Leadbetterellaceae</taxon>
        <taxon>Arcticibacterium</taxon>
    </lineage>
</organism>
<dbReference type="CDD" id="cd03801">
    <property type="entry name" value="GT4_PimA-like"/>
    <property type="match status" value="1"/>
</dbReference>
<keyword evidence="6" id="KW-1185">Reference proteome</keyword>
<dbReference type="EMBL" id="CP029480">
    <property type="protein sequence ID" value="AWV97345.1"/>
    <property type="molecule type" value="Genomic_DNA"/>
</dbReference>
<dbReference type="GO" id="GO:0016757">
    <property type="term" value="F:glycosyltransferase activity"/>
    <property type="evidence" value="ECO:0007669"/>
    <property type="project" value="UniProtKB-KW"/>
</dbReference>
<accession>A0A2Z4G8C7</accession>
<name>A0A2Z4G8C7_9BACT</name>
<dbReference type="Pfam" id="PF13439">
    <property type="entry name" value="Glyco_transf_4"/>
    <property type="match status" value="1"/>
</dbReference>
<keyword evidence="1" id="KW-0328">Glycosyltransferase</keyword>
<keyword evidence="2" id="KW-0808">Transferase</keyword>
<evidence type="ECO:0000256" key="2">
    <source>
        <dbReference type="ARBA" id="ARBA00022679"/>
    </source>
</evidence>
<dbReference type="OrthoDB" id="655095at2"/>
<feature type="domain" description="Glycosyltransferase subfamily 4-like N-terminal" evidence="4">
    <location>
        <begin position="18"/>
        <end position="184"/>
    </location>
</feature>
<dbReference type="PANTHER" id="PTHR12526:SF629">
    <property type="entry name" value="TEICHURONIC ACID BIOSYNTHESIS GLYCOSYLTRANSFERASE TUAH-RELATED"/>
    <property type="match status" value="1"/>
</dbReference>
<dbReference type="RefSeq" id="WP_111370447.1">
    <property type="nucleotide sequence ID" value="NZ_CP029480.1"/>
</dbReference>
<dbReference type="Pfam" id="PF00534">
    <property type="entry name" value="Glycos_transf_1"/>
    <property type="match status" value="1"/>
</dbReference>
<dbReference type="KEGG" id="als:DJ013_03830"/>
<feature type="domain" description="Glycosyl transferase family 1" evidence="3">
    <location>
        <begin position="198"/>
        <end position="364"/>
    </location>
</feature>
<evidence type="ECO:0000313" key="6">
    <source>
        <dbReference type="Proteomes" id="UP000249873"/>
    </source>
</evidence>
<evidence type="ECO:0000259" key="3">
    <source>
        <dbReference type="Pfam" id="PF00534"/>
    </source>
</evidence>
<dbReference type="PANTHER" id="PTHR12526">
    <property type="entry name" value="GLYCOSYLTRANSFERASE"/>
    <property type="match status" value="1"/>
</dbReference>
<evidence type="ECO:0008006" key="7">
    <source>
        <dbReference type="Google" id="ProtNLM"/>
    </source>
</evidence>
<evidence type="ECO:0000259" key="4">
    <source>
        <dbReference type="Pfam" id="PF13439"/>
    </source>
</evidence>
<evidence type="ECO:0000256" key="1">
    <source>
        <dbReference type="ARBA" id="ARBA00022676"/>
    </source>
</evidence>
<dbReference type="AlphaFoldDB" id="A0A2Z4G8C7"/>